<evidence type="ECO:0000256" key="6">
    <source>
        <dbReference type="PROSITE-ProRule" id="PRU10099"/>
    </source>
</evidence>
<dbReference type="EMBL" id="CP036495">
    <property type="protein sequence ID" value="UZA71641.1"/>
    <property type="molecule type" value="Genomic_DNA"/>
</dbReference>
<comment type="similarity">
    <text evidence="1">Belongs to the asparaginase 1 family.</text>
</comment>
<dbReference type="InterPro" id="IPR027474">
    <property type="entry name" value="L-asparaginase_N"/>
</dbReference>
<evidence type="ECO:0000256" key="3">
    <source>
        <dbReference type="ARBA" id="ARBA00022801"/>
    </source>
</evidence>
<evidence type="ECO:0000256" key="5">
    <source>
        <dbReference type="PIRSR" id="PIRSR001220-2"/>
    </source>
</evidence>
<organism evidence="10 12">
    <name type="scientific">Pseudomonas viridiflava</name>
    <name type="common">Phytomonas viridiflava</name>
    <dbReference type="NCBI Taxonomy" id="33069"/>
    <lineage>
        <taxon>Bacteria</taxon>
        <taxon>Pseudomonadati</taxon>
        <taxon>Pseudomonadota</taxon>
        <taxon>Gammaproteobacteria</taxon>
        <taxon>Pseudomonadales</taxon>
        <taxon>Pseudomonadaceae</taxon>
        <taxon>Pseudomonas</taxon>
    </lineage>
</organism>
<dbReference type="Gene3D" id="3.40.50.40">
    <property type="match status" value="1"/>
</dbReference>
<dbReference type="Proteomes" id="UP000196842">
    <property type="component" value="Chromosome I"/>
</dbReference>
<dbReference type="InterPro" id="IPR040919">
    <property type="entry name" value="Asparaginase_C"/>
</dbReference>
<keyword evidence="3" id="KW-0378">Hydrolase</keyword>
<feature type="binding site" evidence="5">
    <location>
        <begin position="99"/>
        <end position="100"/>
    </location>
    <ligand>
        <name>substrate</name>
    </ligand>
</feature>
<dbReference type="InterPro" id="IPR037152">
    <property type="entry name" value="L-asparaginase_N_sf"/>
</dbReference>
<feature type="domain" description="L-asparaginase N-terminal" evidence="8">
    <location>
        <begin position="11"/>
        <end position="182"/>
    </location>
</feature>
<dbReference type="InterPro" id="IPR041725">
    <property type="entry name" value="L-asparaginase_I"/>
</dbReference>
<dbReference type="InterPro" id="IPR027473">
    <property type="entry name" value="L-asparaginase_C"/>
</dbReference>
<dbReference type="InterPro" id="IPR027475">
    <property type="entry name" value="Asparaginase/glutaminase_AS2"/>
</dbReference>
<dbReference type="PIRSF" id="PIRSF001220">
    <property type="entry name" value="L-ASNase_gatD"/>
    <property type="match status" value="1"/>
</dbReference>
<dbReference type="PIRSF" id="PIRSF500176">
    <property type="entry name" value="L_ASNase"/>
    <property type="match status" value="1"/>
</dbReference>
<dbReference type="KEGG" id="pvd:CFBP1590__5369"/>
<dbReference type="GO" id="GO:0009066">
    <property type="term" value="P:aspartate family amino acid metabolic process"/>
    <property type="evidence" value="ECO:0007669"/>
    <property type="project" value="UniProtKB-ARBA"/>
</dbReference>
<dbReference type="InterPro" id="IPR036152">
    <property type="entry name" value="Asp/glu_Ase-like_sf"/>
</dbReference>
<dbReference type="Pfam" id="PF17763">
    <property type="entry name" value="Asparaginase_C"/>
    <property type="match status" value="1"/>
</dbReference>
<dbReference type="GeneID" id="47767008"/>
<evidence type="ECO:0000256" key="2">
    <source>
        <dbReference type="ARBA" id="ARBA00012920"/>
    </source>
</evidence>
<dbReference type="PRINTS" id="PR00139">
    <property type="entry name" value="ASNGLNASE"/>
</dbReference>
<reference evidence="11" key="2">
    <citation type="submission" date="2019-02" db="EMBL/GenBank/DDBJ databases">
        <authorList>
            <person name="Lutz S."/>
            <person name="Schori C."/>
            <person name="Ahrens C.H."/>
            <person name="Gueguen E."/>
        </authorList>
    </citation>
    <scope>NUCLEOTIDE SEQUENCE</scope>
    <source>
        <strain evidence="11">Psy35</strain>
    </source>
</reference>
<dbReference type="EMBL" id="LT855380">
    <property type="protein sequence ID" value="SMS12955.1"/>
    <property type="molecule type" value="Genomic_DNA"/>
</dbReference>
<feature type="domain" description="Asparaginase/glutaminase C-terminal" evidence="9">
    <location>
        <begin position="210"/>
        <end position="324"/>
    </location>
</feature>
<dbReference type="CDD" id="cd08963">
    <property type="entry name" value="L-asparaginase_I"/>
    <property type="match status" value="1"/>
</dbReference>
<accession>A0A1Y6JSQ0</accession>
<dbReference type="PROSITE" id="PS00144">
    <property type="entry name" value="ASN_GLN_ASE_1"/>
    <property type="match status" value="1"/>
</dbReference>
<evidence type="ECO:0000313" key="12">
    <source>
        <dbReference type="Proteomes" id="UP000196842"/>
    </source>
</evidence>
<dbReference type="InterPro" id="IPR020827">
    <property type="entry name" value="Asparaginase/glutaminase_AS1"/>
</dbReference>
<dbReference type="SMART" id="SM00870">
    <property type="entry name" value="Asparaginase"/>
    <property type="match status" value="1"/>
</dbReference>
<evidence type="ECO:0000313" key="10">
    <source>
        <dbReference type="EMBL" id="SMS12955.1"/>
    </source>
</evidence>
<dbReference type="AlphaFoldDB" id="A0A1Y6JSQ0"/>
<proteinExistence type="inferred from homology"/>
<evidence type="ECO:0000313" key="11">
    <source>
        <dbReference type="EMBL" id="UZA71641.1"/>
    </source>
</evidence>
<dbReference type="SFLD" id="SFLDS00057">
    <property type="entry name" value="Glutaminase/Asparaginase"/>
    <property type="match status" value="1"/>
</dbReference>
<dbReference type="RefSeq" id="WP_029242124.1">
    <property type="nucleotide sequence ID" value="NZ_CP036495.1"/>
</dbReference>
<dbReference type="PROSITE" id="PS00917">
    <property type="entry name" value="ASN_GLN_ASE_2"/>
    <property type="match status" value="1"/>
</dbReference>
<dbReference type="SUPFAM" id="SSF53774">
    <property type="entry name" value="Glutaminase/Asparaginase"/>
    <property type="match status" value="1"/>
</dbReference>
<evidence type="ECO:0000256" key="7">
    <source>
        <dbReference type="PROSITE-ProRule" id="PRU10100"/>
    </source>
</evidence>
<dbReference type="GO" id="GO:0004067">
    <property type="term" value="F:asparaginase activity"/>
    <property type="evidence" value="ECO:0007669"/>
    <property type="project" value="UniProtKB-UniRule"/>
</dbReference>
<dbReference type="GO" id="GO:0005829">
    <property type="term" value="C:cytosol"/>
    <property type="evidence" value="ECO:0007669"/>
    <property type="project" value="TreeGrafter"/>
</dbReference>
<dbReference type="PANTHER" id="PTHR11707">
    <property type="entry name" value="L-ASPARAGINASE"/>
    <property type="match status" value="1"/>
</dbReference>
<evidence type="ECO:0000256" key="1">
    <source>
        <dbReference type="ARBA" id="ARBA00010518"/>
    </source>
</evidence>
<evidence type="ECO:0000259" key="9">
    <source>
        <dbReference type="Pfam" id="PF17763"/>
    </source>
</evidence>
<dbReference type="FunFam" id="3.40.50.40:FF:000001">
    <property type="entry name" value="L-asparaginase 1"/>
    <property type="match status" value="1"/>
</dbReference>
<dbReference type="Proteomes" id="UP001163644">
    <property type="component" value="Chromosome"/>
</dbReference>
<dbReference type="InterPro" id="IPR006034">
    <property type="entry name" value="Asparaginase/glutaminase-like"/>
</dbReference>
<dbReference type="Gene3D" id="3.40.50.1170">
    <property type="entry name" value="L-asparaginase, N-terminal domain"/>
    <property type="match status" value="1"/>
</dbReference>
<feature type="active site" evidence="7">
    <location>
        <position position="99"/>
    </location>
</feature>
<sequence length="334" mass="35196">MTHEAHQPAQRVMVLYTGGTIGMQASANGLAPASGFEARMAGQLAELPELVVPQWRFREMSPLIDSANMTPAYWLRLREAVIEAVDVEGCDAVLVLHGTDTLAYSAAALGFQLLGLDAPVVFTGSMLPAGVPDSDAWENVNGALLALGNGLASGVHLYFHGELMDPTRCAKIRSFGRNPFAPLQRSRGGHAAVSLPDALDYRQPRTMASVAVLPLFPGIGAAQLNGLIDSGIQGLVLECFGNGTGPSDDPQFIASLEDARARGICVIAITQCHEGGVELDVYEAGSRLRGAGVLSGGGMTREAALGKLHTLLGADLTTEEVRRLVELDLCGELR</sequence>
<feature type="active site" description="O-isoaspartyl threonine intermediate" evidence="4">
    <location>
        <position position="20"/>
    </location>
</feature>
<feature type="binding site" evidence="5">
    <location>
        <position position="66"/>
    </location>
    <ligand>
        <name>substrate</name>
    </ligand>
</feature>
<dbReference type="PANTHER" id="PTHR11707:SF28">
    <property type="entry name" value="60 KDA LYSOPHOSPHOLIPASE"/>
    <property type="match status" value="1"/>
</dbReference>
<reference evidence="10 12" key="1">
    <citation type="submission" date="2017-05" db="EMBL/GenBank/DDBJ databases">
        <authorList>
            <person name="Song R."/>
            <person name="Chenine A.L."/>
            <person name="Ruprecht R.M."/>
        </authorList>
    </citation>
    <scope>NUCLEOTIDE SEQUENCE [LARGE SCALE GENOMIC DNA]</scope>
    <source>
        <strain evidence="10 12">CFBP 1590</strain>
    </source>
</reference>
<feature type="active site" evidence="6">
    <location>
        <position position="20"/>
    </location>
</feature>
<gene>
    <name evidence="10" type="ORF">CFBP1590__5369</name>
    <name evidence="11" type="ORF">EZZ81_26800</name>
</gene>
<evidence type="ECO:0000256" key="4">
    <source>
        <dbReference type="PIRSR" id="PIRSR001220-1"/>
    </source>
</evidence>
<dbReference type="EC" id="3.5.1.1" evidence="2"/>
<name>A0A1Y6JSQ0_PSEVI</name>
<dbReference type="Pfam" id="PF00710">
    <property type="entry name" value="Asparaginase"/>
    <property type="match status" value="1"/>
</dbReference>
<dbReference type="PROSITE" id="PS51732">
    <property type="entry name" value="ASN_GLN_ASE_3"/>
    <property type="match status" value="1"/>
</dbReference>
<evidence type="ECO:0000259" key="8">
    <source>
        <dbReference type="Pfam" id="PF00710"/>
    </source>
</evidence>
<protein>
    <recommendedName>
        <fullName evidence="2">asparaginase</fullName>
        <ecNumber evidence="2">3.5.1.1</ecNumber>
    </recommendedName>
</protein>